<keyword evidence="2" id="KW-0489">Methyltransferase</keyword>
<dbReference type="InterPro" id="IPR029063">
    <property type="entry name" value="SAM-dependent_MTases_sf"/>
</dbReference>
<dbReference type="GO" id="GO:0008757">
    <property type="term" value="F:S-adenosylmethionine-dependent methyltransferase activity"/>
    <property type="evidence" value="ECO:0007669"/>
    <property type="project" value="InterPro"/>
</dbReference>
<proteinExistence type="predicted"/>
<protein>
    <submittedName>
        <fullName evidence="2">Methyltransferase domain-containing protein</fullName>
    </submittedName>
</protein>
<feature type="domain" description="Methyltransferase type 11" evidence="1">
    <location>
        <begin position="74"/>
        <end position="157"/>
    </location>
</feature>
<organism evidence="2 3">
    <name type="scientific">Geoalkalibacter ferrihydriticus</name>
    <dbReference type="NCBI Taxonomy" id="392333"/>
    <lineage>
        <taxon>Bacteria</taxon>
        <taxon>Pseudomonadati</taxon>
        <taxon>Thermodesulfobacteriota</taxon>
        <taxon>Desulfuromonadia</taxon>
        <taxon>Desulfuromonadales</taxon>
        <taxon>Geoalkalibacteraceae</taxon>
        <taxon>Geoalkalibacter</taxon>
    </lineage>
</organism>
<evidence type="ECO:0000313" key="2">
    <source>
        <dbReference type="EMBL" id="SDM84835.1"/>
    </source>
</evidence>
<keyword evidence="2" id="KW-0808">Transferase</keyword>
<dbReference type="RefSeq" id="WP_052446509.1">
    <property type="nucleotide sequence ID" value="NZ_FNGU01000011.1"/>
</dbReference>
<dbReference type="OrthoDB" id="9772751at2"/>
<sequence length="257" mass="29610">MASSEDQQKKKSEAEHFDKMVSGGSKEVVFYDTDFVSKLAKDIVRFAIDKVGNVDGKKVLLYGSGVNLGPAIDFVNAGATVVMIDISPKSVETLNKIIQSRNLGEKISAIVMDCENLEFEDGSFDFVFGRAILHHLDVEKSLKEIQRILKKGGRSVFIEPLGMNPLINLFRYLTPSRRTPDEKPFNRKEFDLFQRMNFEKIEHFEFSLVTNVGIFCEAVLKWKLFKYETLKRIDDVLLSKVRFFRRFCWNTVLVFER</sequence>
<dbReference type="Gene3D" id="3.40.50.150">
    <property type="entry name" value="Vaccinia Virus protein VP39"/>
    <property type="match status" value="1"/>
</dbReference>
<dbReference type="CDD" id="cd02440">
    <property type="entry name" value="AdoMet_MTases"/>
    <property type="match status" value="1"/>
</dbReference>
<name>A0A1G9WLC4_9BACT</name>
<reference evidence="2 3" key="1">
    <citation type="submission" date="2016-10" db="EMBL/GenBank/DDBJ databases">
        <authorList>
            <person name="de Groot N.N."/>
        </authorList>
    </citation>
    <scope>NUCLEOTIDE SEQUENCE [LARGE SCALE GENOMIC DNA]</scope>
    <source>
        <strain evidence="2 3">DSM 17813</strain>
    </source>
</reference>
<gene>
    <name evidence="2" type="ORF">SAMN05660860_03267</name>
</gene>
<evidence type="ECO:0000313" key="3">
    <source>
        <dbReference type="Proteomes" id="UP000182146"/>
    </source>
</evidence>
<dbReference type="GO" id="GO:0032259">
    <property type="term" value="P:methylation"/>
    <property type="evidence" value="ECO:0007669"/>
    <property type="project" value="UniProtKB-KW"/>
</dbReference>
<dbReference type="AlphaFoldDB" id="A0A1G9WLC4"/>
<dbReference type="Proteomes" id="UP000182146">
    <property type="component" value="Unassembled WGS sequence"/>
</dbReference>
<dbReference type="Pfam" id="PF08241">
    <property type="entry name" value="Methyltransf_11"/>
    <property type="match status" value="1"/>
</dbReference>
<accession>A0A1G9WLC4</accession>
<dbReference type="InterPro" id="IPR013216">
    <property type="entry name" value="Methyltransf_11"/>
</dbReference>
<evidence type="ECO:0000259" key="1">
    <source>
        <dbReference type="Pfam" id="PF08241"/>
    </source>
</evidence>
<dbReference type="EMBL" id="FNGU01000011">
    <property type="protein sequence ID" value="SDM84835.1"/>
    <property type="molecule type" value="Genomic_DNA"/>
</dbReference>
<dbReference type="PANTHER" id="PTHR43591:SF24">
    <property type="entry name" value="2-METHOXY-6-POLYPRENYL-1,4-BENZOQUINOL METHYLASE, MITOCHONDRIAL"/>
    <property type="match status" value="1"/>
</dbReference>
<dbReference type="PANTHER" id="PTHR43591">
    <property type="entry name" value="METHYLTRANSFERASE"/>
    <property type="match status" value="1"/>
</dbReference>
<dbReference type="SUPFAM" id="SSF53335">
    <property type="entry name" value="S-adenosyl-L-methionine-dependent methyltransferases"/>
    <property type="match status" value="1"/>
</dbReference>
<dbReference type="STRING" id="392333.SAMN05660860_03267"/>